<sequence length="503" mass="54397">MKFPTGLSVLALALRGVAATREECHCCRYLVAEESLQGKVLFADDQLYETRLASYYSANAALSPWCMVLPTSTADVSKIAEIFSSHSCPFGMRSGAHSAFRGSNGVDIGVTVDFAYLNGTTYDAENKIVSIQPGSNWGEAYTVLDPYGVTAVGGRASVVGVGGFTTGGGYSFHTNSRGFACDNVVNFEVVLASGEVVNANAQENPDLWKALKGGSGNFGFVTRIDQAVVESTQMWGGFATYDQSKRDDVFRAYLRFVDNMASDPASANIVALNYDGAEFTLRSILTNTDALEAPPAFDEYSAIDTVDSTLRVGAIAELVPEFTGPTPLGLYASWLVGMTKSDLDIMAFIDEKHKEYVASMTAAAPDALFNILIQFQPVTESIVRHGAANGGNVLGLEAVVADGPALMWLIVFTVDTEENQDILLPLVMDYRDAINARATQLGVNSNWDYLNYAFADQDPIATYGEENVRFLREVSDKFDPSGVFQKLRKTGFKIPAEEDTCLD</sequence>
<dbReference type="PROSITE" id="PS51387">
    <property type="entry name" value="FAD_PCMH"/>
    <property type="match status" value="1"/>
</dbReference>
<keyword evidence="5" id="KW-0732">Signal</keyword>
<dbReference type="STRING" id="1314773.A0A3N2QAJ8"/>
<dbReference type="EMBL" id="ML119051">
    <property type="protein sequence ID" value="ROT43779.1"/>
    <property type="molecule type" value="Genomic_DNA"/>
</dbReference>
<feature type="domain" description="FAD-binding PCMH-type" evidence="6">
    <location>
        <begin position="60"/>
        <end position="231"/>
    </location>
</feature>
<dbReference type="InterPro" id="IPR006094">
    <property type="entry name" value="Oxid_FAD_bind_N"/>
</dbReference>
<organism evidence="7 8">
    <name type="scientific">Sodiomyces alkalinus (strain CBS 110278 / VKM F-3762 / F11)</name>
    <name type="common">Alkaliphilic filamentous fungus</name>
    <dbReference type="NCBI Taxonomy" id="1314773"/>
    <lineage>
        <taxon>Eukaryota</taxon>
        <taxon>Fungi</taxon>
        <taxon>Dikarya</taxon>
        <taxon>Ascomycota</taxon>
        <taxon>Pezizomycotina</taxon>
        <taxon>Sordariomycetes</taxon>
        <taxon>Hypocreomycetidae</taxon>
        <taxon>Glomerellales</taxon>
        <taxon>Plectosphaerellaceae</taxon>
        <taxon>Sodiomyces</taxon>
    </lineage>
</organism>
<dbReference type="AlphaFoldDB" id="A0A3N2QAJ8"/>
<dbReference type="OrthoDB" id="2151789at2759"/>
<proteinExistence type="inferred from homology"/>
<keyword evidence="8" id="KW-1185">Reference proteome</keyword>
<dbReference type="PANTHER" id="PTHR42973">
    <property type="entry name" value="BINDING OXIDOREDUCTASE, PUTATIVE (AFU_ORTHOLOGUE AFUA_1G17690)-RELATED"/>
    <property type="match status" value="1"/>
</dbReference>
<dbReference type="SUPFAM" id="SSF56176">
    <property type="entry name" value="FAD-binding/transporter-associated domain-like"/>
    <property type="match status" value="1"/>
</dbReference>
<gene>
    <name evidence="7" type="ORF">SODALDRAFT_336980</name>
</gene>
<evidence type="ECO:0000259" key="6">
    <source>
        <dbReference type="PROSITE" id="PS51387"/>
    </source>
</evidence>
<dbReference type="RefSeq" id="XP_028471585.1">
    <property type="nucleotide sequence ID" value="XM_028612637.1"/>
</dbReference>
<evidence type="ECO:0000313" key="8">
    <source>
        <dbReference type="Proteomes" id="UP000272025"/>
    </source>
</evidence>
<keyword evidence="4" id="KW-0560">Oxidoreductase</keyword>
<dbReference type="Gene3D" id="3.30.465.10">
    <property type="match status" value="1"/>
</dbReference>
<dbReference type="GO" id="GO:0071949">
    <property type="term" value="F:FAD binding"/>
    <property type="evidence" value="ECO:0007669"/>
    <property type="project" value="InterPro"/>
</dbReference>
<reference evidence="7 8" key="1">
    <citation type="journal article" date="2018" name="Mol. Ecol.">
        <title>The obligate alkalophilic soda-lake fungus Sodiomyces alkalinus has shifted to a protein diet.</title>
        <authorList>
            <person name="Grum-Grzhimaylo A.A."/>
            <person name="Falkoski D.L."/>
            <person name="van den Heuvel J."/>
            <person name="Valero-Jimenez C.A."/>
            <person name="Min B."/>
            <person name="Choi I.G."/>
            <person name="Lipzen A."/>
            <person name="Daum C.G."/>
            <person name="Aanen D.K."/>
            <person name="Tsang A."/>
            <person name="Henrissat B."/>
            <person name="Bilanenko E.N."/>
            <person name="de Vries R.P."/>
            <person name="van Kan J.A.L."/>
            <person name="Grigoriev I.V."/>
            <person name="Debets A.J.M."/>
        </authorList>
    </citation>
    <scope>NUCLEOTIDE SEQUENCE [LARGE SCALE GENOMIC DNA]</scope>
    <source>
        <strain evidence="7 8">F11</strain>
    </source>
</reference>
<feature type="signal peptide" evidence="5">
    <location>
        <begin position="1"/>
        <end position="19"/>
    </location>
</feature>
<name>A0A3N2QAJ8_SODAK</name>
<dbReference type="PANTHER" id="PTHR42973:SF53">
    <property type="entry name" value="FAD-BINDING PCMH-TYPE DOMAIN-CONTAINING PROTEIN-RELATED"/>
    <property type="match status" value="1"/>
</dbReference>
<dbReference type="InterPro" id="IPR036318">
    <property type="entry name" value="FAD-bd_PCMH-like_sf"/>
</dbReference>
<dbReference type="Proteomes" id="UP000272025">
    <property type="component" value="Unassembled WGS sequence"/>
</dbReference>
<dbReference type="GO" id="GO:0016491">
    <property type="term" value="F:oxidoreductase activity"/>
    <property type="evidence" value="ECO:0007669"/>
    <property type="project" value="UniProtKB-KW"/>
</dbReference>
<keyword evidence="3" id="KW-0274">FAD</keyword>
<dbReference type="GeneID" id="39581115"/>
<dbReference type="InterPro" id="IPR050416">
    <property type="entry name" value="FAD-linked_Oxidoreductase"/>
</dbReference>
<protein>
    <submittedName>
        <fullName evidence="7">FAD binding domain-containing protein</fullName>
    </submittedName>
</protein>
<evidence type="ECO:0000256" key="4">
    <source>
        <dbReference type="ARBA" id="ARBA00023002"/>
    </source>
</evidence>
<dbReference type="InterPro" id="IPR016166">
    <property type="entry name" value="FAD-bd_PCMH"/>
</dbReference>
<dbReference type="InterPro" id="IPR016169">
    <property type="entry name" value="FAD-bd_PCMH_sub2"/>
</dbReference>
<feature type="chain" id="PRO_5018102722" evidence="5">
    <location>
        <begin position="20"/>
        <end position="503"/>
    </location>
</feature>
<evidence type="ECO:0000256" key="5">
    <source>
        <dbReference type="SAM" id="SignalP"/>
    </source>
</evidence>
<dbReference type="Pfam" id="PF01565">
    <property type="entry name" value="FAD_binding_4"/>
    <property type="match status" value="1"/>
</dbReference>
<comment type="similarity">
    <text evidence="1">Belongs to the oxygen-dependent FAD-linked oxidoreductase family.</text>
</comment>
<evidence type="ECO:0000256" key="3">
    <source>
        <dbReference type="ARBA" id="ARBA00022827"/>
    </source>
</evidence>
<evidence type="ECO:0000256" key="2">
    <source>
        <dbReference type="ARBA" id="ARBA00022630"/>
    </source>
</evidence>
<evidence type="ECO:0000256" key="1">
    <source>
        <dbReference type="ARBA" id="ARBA00005466"/>
    </source>
</evidence>
<evidence type="ECO:0000313" key="7">
    <source>
        <dbReference type="EMBL" id="ROT43779.1"/>
    </source>
</evidence>
<accession>A0A3N2QAJ8</accession>
<keyword evidence="2" id="KW-0285">Flavoprotein</keyword>